<dbReference type="EMBL" id="FNVG01000019">
    <property type="protein sequence ID" value="SEG55369.1"/>
    <property type="molecule type" value="Genomic_DNA"/>
</dbReference>
<dbReference type="OrthoDB" id="6428303at2"/>
<keyword evidence="7" id="KW-1185">Reference proteome</keyword>
<evidence type="ECO:0000256" key="3">
    <source>
        <dbReference type="ARBA" id="ARBA00023159"/>
    </source>
</evidence>
<keyword evidence="3 5" id="KW-0010">Activator</keyword>
<evidence type="ECO:0000256" key="1">
    <source>
        <dbReference type="ARBA" id="ARBA00022490"/>
    </source>
</evidence>
<comment type="similarity">
    <text evidence="5">Belongs to the Crl family.</text>
</comment>
<keyword evidence="4 5" id="KW-0804">Transcription</keyword>
<evidence type="ECO:0000256" key="4">
    <source>
        <dbReference type="ARBA" id="ARBA00023163"/>
    </source>
</evidence>
<organism evidence="6 7">
    <name type="scientific">Vibrio hangzhouensis</name>
    <dbReference type="NCBI Taxonomy" id="462991"/>
    <lineage>
        <taxon>Bacteria</taxon>
        <taxon>Pseudomonadati</taxon>
        <taxon>Pseudomonadota</taxon>
        <taxon>Gammaproteobacteria</taxon>
        <taxon>Vibrionales</taxon>
        <taxon>Vibrionaceae</taxon>
        <taxon>Vibrio</taxon>
    </lineage>
</organism>
<keyword evidence="2 5" id="KW-0805">Transcription regulation</keyword>
<evidence type="ECO:0000256" key="2">
    <source>
        <dbReference type="ARBA" id="ARBA00023015"/>
    </source>
</evidence>
<accession>A0A1H6B3D8</accession>
<evidence type="ECO:0000313" key="7">
    <source>
        <dbReference type="Proteomes" id="UP000236721"/>
    </source>
</evidence>
<dbReference type="InterPro" id="IPR038208">
    <property type="entry name" value="Tscrpt_reg_Crl_sf"/>
</dbReference>
<dbReference type="Proteomes" id="UP000236721">
    <property type="component" value="Unassembled WGS sequence"/>
</dbReference>
<dbReference type="RefSeq" id="WP_103881554.1">
    <property type="nucleotide sequence ID" value="NZ_FNVG01000019.1"/>
</dbReference>
<keyword evidence="1 5" id="KW-0963">Cytoplasm</keyword>
<reference evidence="7" key="1">
    <citation type="submission" date="2016-10" db="EMBL/GenBank/DDBJ databases">
        <authorList>
            <person name="Varghese N."/>
            <person name="Submissions S."/>
        </authorList>
    </citation>
    <scope>NUCLEOTIDE SEQUENCE [LARGE SCALE GENOMIC DNA]</scope>
    <source>
        <strain evidence="7">CGMCC 1.7062</strain>
    </source>
</reference>
<comment type="function">
    <text evidence="5">Binds to the sigma-S subunit of RNA polymerase, activating expression of sigma-S-regulated genes. Stimulates RNA polymerase holoenzyme formation and may bind to several other sigma factors, such as sigma-70 and sigma-32.</text>
</comment>
<dbReference type="AlphaFoldDB" id="A0A1H6B3D8"/>
<evidence type="ECO:0000256" key="5">
    <source>
        <dbReference type="HAMAP-Rule" id="MF_01178"/>
    </source>
</evidence>
<dbReference type="GO" id="GO:0045893">
    <property type="term" value="P:positive regulation of DNA-templated transcription"/>
    <property type="evidence" value="ECO:0007669"/>
    <property type="project" value="UniProtKB-UniRule"/>
</dbReference>
<gene>
    <name evidence="5" type="primary">crl</name>
    <name evidence="6" type="ORF">SAMN04488244_11935</name>
</gene>
<dbReference type="HAMAP" id="MF_01178">
    <property type="entry name" value="Crl"/>
    <property type="match status" value="1"/>
</dbReference>
<dbReference type="NCBIfam" id="NF008217">
    <property type="entry name" value="PRK10984.1"/>
    <property type="match status" value="1"/>
</dbReference>
<evidence type="ECO:0000313" key="6">
    <source>
        <dbReference type="EMBL" id="SEG55369.1"/>
    </source>
</evidence>
<comment type="subcellular location">
    <subcellularLocation>
        <location evidence="5">Cytoplasm</location>
    </subcellularLocation>
</comment>
<dbReference type="InterPro" id="IPR009986">
    <property type="entry name" value="Tscrpt_reg_Crl"/>
</dbReference>
<protein>
    <recommendedName>
        <fullName evidence="5">Sigma factor-binding protein Crl</fullName>
    </recommendedName>
</protein>
<proteinExistence type="inferred from homology"/>
<feature type="region of interest" description="Essential for activity" evidence="5">
    <location>
        <begin position="100"/>
        <end position="123"/>
    </location>
</feature>
<name>A0A1H6B3D8_9VIBR</name>
<dbReference type="Pfam" id="PF07417">
    <property type="entry name" value="Crl"/>
    <property type="match status" value="1"/>
</dbReference>
<dbReference type="Gene3D" id="3.30.310.230">
    <property type="entry name" value="Sigma factor-binding protein Crl monomer"/>
    <property type="match status" value="1"/>
</dbReference>
<dbReference type="GO" id="GO:0005737">
    <property type="term" value="C:cytoplasm"/>
    <property type="evidence" value="ECO:0007669"/>
    <property type="project" value="UniProtKB-SubCell"/>
</dbReference>
<sequence length="129" mass="14887">MSEAAKAPTHYRLISALKAIGPYLREPLCKDGSYHFDCLSVCVDDTKSPEDREFWGWWLDLSLVEQTFEATYQMGRYNQVGEWVLEQTPKSALAEITRTQEAFHEKLVTMLKEKFSLDVTIDDDSVEFV</sequence>